<dbReference type="InterPro" id="IPR011009">
    <property type="entry name" value="Kinase-like_dom_sf"/>
</dbReference>
<name>A0A5N8XT34_9ACTN</name>
<feature type="domain" description="Aminoglycoside phosphotransferase" evidence="1">
    <location>
        <begin position="109"/>
        <end position="159"/>
    </location>
</feature>
<dbReference type="Pfam" id="PF01636">
    <property type="entry name" value="APH"/>
    <property type="match status" value="1"/>
</dbReference>
<dbReference type="SUPFAM" id="SSF56112">
    <property type="entry name" value="Protein kinase-like (PK-like)"/>
    <property type="match status" value="1"/>
</dbReference>
<dbReference type="InterPro" id="IPR002575">
    <property type="entry name" value="Aminoglycoside_PTrfase"/>
</dbReference>
<protein>
    <submittedName>
        <fullName evidence="2">Aminoglycoside phosphotransferase family protein</fullName>
    </submittedName>
</protein>
<keyword evidence="2" id="KW-0808">Transferase</keyword>
<keyword evidence="3" id="KW-1185">Reference proteome</keyword>
<dbReference type="GO" id="GO:0016740">
    <property type="term" value="F:transferase activity"/>
    <property type="evidence" value="ECO:0007669"/>
    <property type="project" value="UniProtKB-KW"/>
</dbReference>
<dbReference type="EMBL" id="VJZC01000429">
    <property type="protein sequence ID" value="MPY62561.1"/>
    <property type="molecule type" value="Genomic_DNA"/>
</dbReference>
<sequence>MSGGDQEVPLTGGRVTEGVVRVADTVRRPCTAASPFVASLLAHLEQSGFAGAPRHLGTDEQGRDVLSYVPGWVPASFRRWADPQISAAGGLLRGLHRATRTSGLTGTCPVVCHHDPGPNNVVFRADRPVAFIDFDTAAPGDPLEDLGYMAWTWCVSSRPDRGPVSVQAAQVRLLADAYGLTPHRRLDLIDAMLDRQARNARWWRGHLNGPTGPHGVGDDEIAARVAWSEREHDYTAAHRAEFAAALRPGPYEAPPSPG</sequence>
<comment type="caution">
    <text evidence="2">The sequence shown here is derived from an EMBL/GenBank/DDBJ whole genome shotgun (WGS) entry which is preliminary data.</text>
</comment>
<evidence type="ECO:0000313" key="2">
    <source>
        <dbReference type="EMBL" id="MPY62561.1"/>
    </source>
</evidence>
<proteinExistence type="predicted"/>
<organism evidence="2 3">
    <name type="scientific">Streptomyces spongiae</name>
    <dbReference type="NCBI Taxonomy" id="565072"/>
    <lineage>
        <taxon>Bacteria</taxon>
        <taxon>Bacillati</taxon>
        <taxon>Actinomycetota</taxon>
        <taxon>Actinomycetes</taxon>
        <taxon>Kitasatosporales</taxon>
        <taxon>Streptomycetaceae</taxon>
        <taxon>Streptomyces</taxon>
    </lineage>
</organism>
<evidence type="ECO:0000259" key="1">
    <source>
        <dbReference type="Pfam" id="PF01636"/>
    </source>
</evidence>
<dbReference type="AlphaFoldDB" id="A0A5N8XT34"/>
<dbReference type="Proteomes" id="UP000400924">
    <property type="component" value="Unassembled WGS sequence"/>
</dbReference>
<dbReference type="RefSeq" id="WP_322726101.1">
    <property type="nucleotide sequence ID" value="NZ_VJZC01000429.1"/>
</dbReference>
<gene>
    <name evidence="2" type="ORF">FNH08_37055</name>
</gene>
<evidence type="ECO:0000313" key="3">
    <source>
        <dbReference type="Proteomes" id="UP000400924"/>
    </source>
</evidence>
<accession>A0A5N8XT34</accession>
<dbReference type="Gene3D" id="3.90.1200.10">
    <property type="match status" value="1"/>
</dbReference>
<reference evidence="2 3" key="1">
    <citation type="submission" date="2019-07" db="EMBL/GenBank/DDBJ databases">
        <title>New species of Amycolatopsis and Streptomyces.</title>
        <authorList>
            <person name="Duangmal K."/>
            <person name="Teo W.F.A."/>
            <person name="Lipun K."/>
        </authorList>
    </citation>
    <scope>NUCLEOTIDE SEQUENCE [LARGE SCALE GENOMIC DNA]</scope>
    <source>
        <strain evidence="2 3">NBRC 106415</strain>
    </source>
</reference>